<dbReference type="RefSeq" id="WP_140047623.1">
    <property type="nucleotide sequence ID" value="NZ_BAAAEV010000001.1"/>
</dbReference>
<proteinExistence type="predicted"/>
<name>A0ABX0U3L0_9SPHN</name>
<comment type="caution">
    <text evidence="1">The sequence shown here is derived from an EMBL/GenBank/DDBJ whole genome shotgun (WGS) entry which is preliminary data.</text>
</comment>
<evidence type="ECO:0000313" key="2">
    <source>
        <dbReference type="Proteomes" id="UP000788153"/>
    </source>
</evidence>
<keyword evidence="2" id="KW-1185">Reference proteome</keyword>
<dbReference type="Proteomes" id="UP000788153">
    <property type="component" value="Unassembled WGS sequence"/>
</dbReference>
<evidence type="ECO:0000313" key="1">
    <source>
        <dbReference type="EMBL" id="NIJ25169.1"/>
    </source>
</evidence>
<accession>A0ABX0U3L0</accession>
<evidence type="ECO:0008006" key="3">
    <source>
        <dbReference type="Google" id="ProtNLM"/>
    </source>
</evidence>
<gene>
    <name evidence="1" type="ORF">FHT01_002711</name>
</gene>
<sequence>MSALALQETEAPTGPAPTIFEAIVRRRCVTATYNRTAVVLAPHVIFTRHGELYVGATTLERDGQPPREEKLGLFKLDGLVDLSGSDRPFFPSAVFDRHDERYAQTALMTVEP</sequence>
<dbReference type="EMBL" id="JAASQP010000001">
    <property type="protein sequence ID" value="NIJ25169.1"/>
    <property type="molecule type" value="Genomic_DNA"/>
</dbReference>
<reference evidence="1 2" key="1">
    <citation type="submission" date="2020-03" db="EMBL/GenBank/DDBJ databases">
        <title>Genomic Encyclopedia of Type Strains, Phase IV (KMG-IV): sequencing the most valuable type-strain genomes for metagenomic binning, comparative biology and taxonomic classification.</title>
        <authorList>
            <person name="Goeker M."/>
        </authorList>
    </citation>
    <scope>NUCLEOTIDE SEQUENCE [LARGE SCALE GENOMIC DNA]</scope>
    <source>
        <strain evidence="1 2">DSM 22753</strain>
    </source>
</reference>
<protein>
    <recommendedName>
        <fullName evidence="3">WYL domain-containing protein</fullName>
    </recommendedName>
</protein>
<organism evidence="1 2">
    <name type="scientific">Sphingomonas japonica</name>
    <dbReference type="NCBI Taxonomy" id="511662"/>
    <lineage>
        <taxon>Bacteria</taxon>
        <taxon>Pseudomonadati</taxon>
        <taxon>Pseudomonadota</taxon>
        <taxon>Alphaproteobacteria</taxon>
        <taxon>Sphingomonadales</taxon>
        <taxon>Sphingomonadaceae</taxon>
        <taxon>Sphingomonas</taxon>
    </lineage>
</organism>